<dbReference type="AlphaFoldDB" id="A0A9P5TK64"/>
<evidence type="ECO:0000256" key="10">
    <source>
        <dbReference type="ARBA" id="ARBA00022842"/>
    </source>
</evidence>
<dbReference type="GO" id="GO:0005525">
    <property type="term" value="F:GTP binding"/>
    <property type="evidence" value="ECO:0007669"/>
    <property type="project" value="InterPro"/>
</dbReference>
<dbReference type="Proteomes" id="UP000724874">
    <property type="component" value="Unassembled WGS sequence"/>
</dbReference>
<evidence type="ECO:0000259" key="15">
    <source>
        <dbReference type="Pfam" id="PF01926"/>
    </source>
</evidence>
<dbReference type="GO" id="GO:0016787">
    <property type="term" value="F:hydrolase activity"/>
    <property type="evidence" value="ECO:0007669"/>
    <property type="project" value="UniProtKB-KW"/>
</dbReference>
<evidence type="ECO:0000256" key="4">
    <source>
        <dbReference type="ARBA" id="ARBA00022528"/>
    </source>
</evidence>
<keyword evidence="17" id="KW-1185">Reference proteome</keyword>
<dbReference type="InterPro" id="IPR045058">
    <property type="entry name" value="GIMA/IAN/Toc"/>
</dbReference>
<dbReference type="PANTHER" id="PTHR10903:SF135">
    <property type="entry name" value="TRANSLOCASE OF CHLOROPLAST 120, CHLOROPLASTIC-RELATED"/>
    <property type="match status" value="1"/>
</dbReference>
<keyword evidence="8 16" id="KW-0378">Hydrolase</keyword>
<dbReference type="PANTHER" id="PTHR10903">
    <property type="entry name" value="GTPASE, IMAP FAMILY MEMBER-RELATED"/>
    <property type="match status" value="1"/>
</dbReference>
<evidence type="ECO:0000256" key="9">
    <source>
        <dbReference type="ARBA" id="ARBA00022805"/>
    </source>
</evidence>
<keyword evidence="9" id="KW-1002">Plastid outer membrane</keyword>
<keyword evidence="13" id="KW-0472">Membrane</keyword>
<evidence type="ECO:0000313" key="17">
    <source>
        <dbReference type="Proteomes" id="UP000724874"/>
    </source>
</evidence>
<keyword evidence="3" id="KW-0813">Transport</keyword>
<keyword evidence="10" id="KW-0460">Magnesium</keyword>
<dbReference type="OrthoDB" id="8954335at2759"/>
<evidence type="ECO:0000256" key="3">
    <source>
        <dbReference type="ARBA" id="ARBA00022448"/>
    </source>
</evidence>
<organism evidence="16 17">
    <name type="scientific">Gymnopilus junonius</name>
    <name type="common">Spectacular rustgill mushroom</name>
    <name type="synonym">Gymnopilus spectabilis subsp. junonius</name>
    <dbReference type="NCBI Taxonomy" id="109634"/>
    <lineage>
        <taxon>Eukaryota</taxon>
        <taxon>Fungi</taxon>
        <taxon>Dikarya</taxon>
        <taxon>Basidiomycota</taxon>
        <taxon>Agaricomycotina</taxon>
        <taxon>Agaricomycetes</taxon>
        <taxon>Agaricomycetidae</taxon>
        <taxon>Agaricales</taxon>
        <taxon>Agaricineae</taxon>
        <taxon>Hymenogastraceae</taxon>
        <taxon>Gymnopilus</taxon>
    </lineage>
</organism>
<evidence type="ECO:0000256" key="12">
    <source>
        <dbReference type="ARBA" id="ARBA00022989"/>
    </source>
</evidence>
<dbReference type="GO" id="GO:0016020">
    <property type="term" value="C:membrane"/>
    <property type="evidence" value="ECO:0007669"/>
    <property type="project" value="UniProtKB-SubCell"/>
</dbReference>
<evidence type="ECO:0000256" key="7">
    <source>
        <dbReference type="ARBA" id="ARBA00022723"/>
    </source>
</evidence>
<comment type="caution">
    <text evidence="16">The sequence shown here is derived from an EMBL/GenBank/DDBJ whole genome shotgun (WGS) entry which is preliminary data.</text>
</comment>
<evidence type="ECO:0000256" key="2">
    <source>
        <dbReference type="ARBA" id="ARBA00004167"/>
    </source>
</evidence>
<proteinExistence type="predicted"/>
<dbReference type="SUPFAM" id="SSF52540">
    <property type="entry name" value="P-loop containing nucleoside triphosphate hydrolases"/>
    <property type="match status" value="1"/>
</dbReference>
<dbReference type="InterPro" id="IPR006073">
    <property type="entry name" value="GTP-bd"/>
</dbReference>
<comment type="subcellular location">
    <subcellularLocation>
        <location evidence="2">Membrane</location>
        <topology evidence="2">Single-pass membrane protein</topology>
    </subcellularLocation>
    <subcellularLocation>
        <location evidence="14">Plastid</location>
        <location evidence="14">Chloroplast outer membrane</location>
    </subcellularLocation>
</comment>
<evidence type="ECO:0000256" key="5">
    <source>
        <dbReference type="ARBA" id="ARBA00022640"/>
    </source>
</evidence>
<evidence type="ECO:0000256" key="8">
    <source>
        <dbReference type="ARBA" id="ARBA00022801"/>
    </source>
</evidence>
<dbReference type="Gene3D" id="3.40.50.300">
    <property type="entry name" value="P-loop containing nucleotide triphosphate hydrolases"/>
    <property type="match status" value="1"/>
</dbReference>
<evidence type="ECO:0000256" key="13">
    <source>
        <dbReference type="ARBA" id="ARBA00023136"/>
    </source>
</evidence>
<keyword evidence="11" id="KW-0653">Protein transport</keyword>
<evidence type="ECO:0000256" key="1">
    <source>
        <dbReference type="ARBA" id="ARBA00001946"/>
    </source>
</evidence>
<keyword evidence="12" id="KW-1133">Transmembrane helix</keyword>
<comment type="cofactor">
    <cofactor evidence="1">
        <name>Mg(2+)</name>
        <dbReference type="ChEBI" id="CHEBI:18420"/>
    </cofactor>
</comment>
<dbReference type="InterPro" id="IPR027417">
    <property type="entry name" value="P-loop_NTPase"/>
</dbReference>
<keyword evidence="7" id="KW-0479">Metal-binding</keyword>
<evidence type="ECO:0000313" key="16">
    <source>
        <dbReference type="EMBL" id="KAF8891115.1"/>
    </source>
</evidence>
<name>A0A9P5TK64_GYMJU</name>
<dbReference type="GO" id="GO:0015031">
    <property type="term" value="P:protein transport"/>
    <property type="evidence" value="ECO:0007669"/>
    <property type="project" value="UniProtKB-KW"/>
</dbReference>
<keyword evidence="4" id="KW-0150">Chloroplast</keyword>
<evidence type="ECO:0000256" key="6">
    <source>
        <dbReference type="ARBA" id="ARBA00022692"/>
    </source>
</evidence>
<sequence>MFWKNKNRMGDIIIPVLGATGAGKSTFINILIGKDCMKVGSSLSSCTGKPKATRIKSFSDNPLLKGRSLVIVDTPGFDDTVKSDIQTLQSIADYLKKTSLKKGVIGGVIYLHDVTSDRMPPVSEHHLEMLQDICGPHAFKNIVLGTTKWNQIAGNVGSVHEKQLEAVHWEPFRRQGSQMHRFEDNQASAWKFIETLLPTMPLHGITLEVQKVIDQEKANHETVAGRQCFQGETPAVHDKSLIRRFRQMFCI</sequence>
<evidence type="ECO:0000256" key="14">
    <source>
        <dbReference type="ARBA" id="ARBA00024013"/>
    </source>
</evidence>
<protein>
    <submittedName>
        <fullName evidence="16">P-loop containing nucleoside triphosphate hydrolase protein</fullName>
    </submittedName>
</protein>
<dbReference type="EMBL" id="JADNYJ010000073">
    <property type="protein sequence ID" value="KAF8891115.1"/>
    <property type="molecule type" value="Genomic_DNA"/>
</dbReference>
<keyword evidence="5" id="KW-0934">Plastid</keyword>
<feature type="domain" description="G" evidence="15">
    <location>
        <begin position="16"/>
        <end position="92"/>
    </location>
</feature>
<dbReference type="Pfam" id="PF01926">
    <property type="entry name" value="MMR_HSR1"/>
    <property type="match status" value="1"/>
</dbReference>
<accession>A0A9P5TK64</accession>
<gene>
    <name evidence="16" type="ORF">CPB84DRAFT_1849026</name>
</gene>
<dbReference type="GO" id="GO:0046872">
    <property type="term" value="F:metal ion binding"/>
    <property type="evidence" value="ECO:0007669"/>
    <property type="project" value="UniProtKB-KW"/>
</dbReference>
<keyword evidence="6" id="KW-0812">Transmembrane</keyword>
<evidence type="ECO:0000256" key="11">
    <source>
        <dbReference type="ARBA" id="ARBA00022927"/>
    </source>
</evidence>
<reference evidence="16" key="1">
    <citation type="submission" date="2020-11" db="EMBL/GenBank/DDBJ databases">
        <authorList>
            <consortium name="DOE Joint Genome Institute"/>
            <person name="Ahrendt S."/>
            <person name="Riley R."/>
            <person name="Andreopoulos W."/>
            <person name="LaButti K."/>
            <person name="Pangilinan J."/>
            <person name="Ruiz-duenas F.J."/>
            <person name="Barrasa J.M."/>
            <person name="Sanchez-Garcia M."/>
            <person name="Camarero S."/>
            <person name="Miyauchi S."/>
            <person name="Serrano A."/>
            <person name="Linde D."/>
            <person name="Babiker R."/>
            <person name="Drula E."/>
            <person name="Ayuso-Fernandez I."/>
            <person name="Pacheco R."/>
            <person name="Padilla G."/>
            <person name="Ferreira P."/>
            <person name="Barriuso J."/>
            <person name="Kellner H."/>
            <person name="Castanera R."/>
            <person name="Alfaro M."/>
            <person name="Ramirez L."/>
            <person name="Pisabarro A.G."/>
            <person name="Kuo A."/>
            <person name="Tritt A."/>
            <person name="Lipzen A."/>
            <person name="He G."/>
            <person name="Yan M."/>
            <person name="Ng V."/>
            <person name="Cullen D."/>
            <person name="Martin F."/>
            <person name="Rosso M.-N."/>
            <person name="Henrissat B."/>
            <person name="Hibbett D."/>
            <person name="Martinez A.T."/>
            <person name="Grigoriev I.V."/>
        </authorList>
    </citation>
    <scope>NUCLEOTIDE SEQUENCE</scope>
    <source>
        <strain evidence="16">AH 44721</strain>
    </source>
</reference>